<dbReference type="AlphaFoldDB" id="A0A2I0TX47"/>
<organism evidence="1 2">
    <name type="scientific">Limosa lapponica baueri</name>
    <dbReference type="NCBI Taxonomy" id="1758121"/>
    <lineage>
        <taxon>Eukaryota</taxon>
        <taxon>Metazoa</taxon>
        <taxon>Chordata</taxon>
        <taxon>Craniata</taxon>
        <taxon>Vertebrata</taxon>
        <taxon>Euteleostomi</taxon>
        <taxon>Archelosauria</taxon>
        <taxon>Archosauria</taxon>
        <taxon>Dinosauria</taxon>
        <taxon>Saurischia</taxon>
        <taxon>Theropoda</taxon>
        <taxon>Coelurosauria</taxon>
        <taxon>Aves</taxon>
        <taxon>Neognathae</taxon>
        <taxon>Neoaves</taxon>
        <taxon>Charadriiformes</taxon>
        <taxon>Scolopacidae</taxon>
        <taxon>Limosa</taxon>
    </lineage>
</organism>
<dbReference type="SUPFAM" id="SSF52266">
    <property type="entry name" value="SGNH hydrolase"/>
    <property type="match status" value="1"/>
</dbReference>
<sequence>MDSRIECTLSKFSDNTKLSDAVNTLKGKDAIQRDLDRLEKWARANRMNSTKPSAGSCTWDVAILGTNTELLCLPGAHIRDVTKRLPSFVQSTDCYLLLLFYMSTSNTAKSSLRIIKKDYRALEVAVKDSGAQIVFSSILPVKGKGFDRASQIWGVNKWLQDWCHSQGFNYLDDTCSEKPGLQRADGPHLSEKGKSIFSHRLDNLVKRALN</sequence>
<protein>
    <recommendedName>
        <fullName evidence="3">SGNH hydrolase-type esterase domain-containing protein</fullName>
    </recommendedName>
</protein>
<accession>A0A2I0TX47</accession>
<dbReference type="OrthoDB" id="5804959at2759"/>
<proteinExistence type="predicted"/>
<reference evidence="2" key="2">
    <citation type="submission" date="2017-12" db="EMBL/GenBank/DDBJ databases">
        <title>Genome sequence of the Bar-tailed Godwit (Limosa lapponica baueri).</title>
        <authorList>
            <person name="Lima N.C.B."/>
            <person name="Parody-Merino A.M."/>
            <person name="Battley P.F."/>
            <person name="Fidler A.E."/>
            <person name="Prosdocimi F."/>
        </authorList>
    </citation>
    <scope>NUCLEOTIDE SEQUENCE [LARGE SCALE GENOMIC DNA]</scope>
</reference>
<evidence type="ECO:0000313" key="2">
    <source>
        <dbReference type="Proteomes" id="UP000233556"/>
    </source>
</evidence>
<dbReference type="Gene3D" id="3.40.50.12700">
    <property type="match status" value="1"/>
</dbReference>
<dbReference type="Proteomes" id="UP000233556">
    <property type="component" value="Unassembled WGS sequence"/>
</dbReference>
<evidence type="ECO:0000313" key="1">
    <source>
        <dbReference type="EMBL" id="PKU38376.1"/>
    </source>
</evidence>
<dbReference type="EMBL" id="KZ506762">
    <property type="protein sequence ID" value="PKU38376.1"/>
    <property type="molecule type" value="Genomic_DNA"/>
</dbReference>
<gene>
    <name evidence="1" type="ORF">llap_11321</name>
</gene>
<name>A0A2I0TX47_LIMLA</name>
<reference evidence="2" key="1">
    <citation type="submission" date="2017-11" db="EMBL/GenBank/DDBJ databases">
        <authorList>
            <person name="Lima N.C."/>
            <person name="Parody-Merino A.M."/>
            <person name="Battley P.F."/>
            <person name="Fidler A.E."/>
            <person name="Prosdocimi F."/>
        </authorList>
    </citation>
    <scope>NUCLEOTIDE SEQUENCE [LARGE SCALE GENOMIC DNA]</scope>
</reference>
<evidence type="ECO:0008006" key="3">
    <source>
        <dbReference type="Google" id="ProtNLM"/>
    </source>
</evidence>
<keyword evidence="2" id="KW-1185">Reference proteome</keyword>